<keyword evidence="4" id="KW-1185">Reference proteome</keyword>
<dbReference type="Proteomes" id="UP001595814">
    <property type="component" value="Unassembled WGS sequence"/>
</dbReference>
<dbReference type="InterPro" id="IPR039448">
    <property type="entry name" value="Beta_helix"/>
</dbReference>
<evidence type="ECO:0000313" key="4">
    <source>
        <dbReference type="Proteomes" id="UP001595814"/>
    </source>
</evidence>
<reference evidence="4" key="1">
    <citation type="journal article" date="2019" name="Int. J. Syst. Evol. Microbiol.">
        <title>The Global Catalogue of Microorganisms (GCM) 10K type strain sequencing project: providing services to taxonomists for standard genome sequencing and annotation.</title>
        <authorList>
            <consortium name="The Broad Institute Genomics Platform"/>
            <consortium name="The Broad Institute Genome Sequencing Center for Infectious Disease"/>
            <person name="Wu L."/>
            <person name="Ma J."/>
        </authorList>
    </citation>
    <scope>NUCLEOTIDE SEQUENCE [LARGE SCALE GENOMIC DNA]</scope>
    <source>
        <strain evidence="4">CECT 7477</strain>
    </source>
</reference>
<accession>A0ABV8JTF0</accession>
<dbReference type="Pfam" id="PF13229">
    <property type="entry name" value="Beta_helix"/>
    <property type="match status" value="1"/>
</dbReference>
<dbReference type="RefSeq" id="WP_192462944.1">
    <property type="nucleotide sequence ID" value="NZ_JACYFJ010000005.1"/>
</dbReference>
<comment type="caution">
    <text evidence="3">The sequence shown here is derived from an EMBL/GenBank/DDBJ whole genome shotgun (WGS) entry which is preliminary data.</text>
</comment>
<feature type="signal peptide" evidence="1">
    <location>
        <begin position="1"/>
        <end position="19"/>
    </location>
</feature>
<evidence type="ECO:0000313" key="3">
    <source>
        <dbReference type="EMBL" id="MFC4097899.1"/>
    </source>
</evidence>
<dbReference type="EMBL" id="JBHSAW010000025">
    <property type="protein sequence ID" value="MFC4097899.1"/>
    <property type="molecule type" value="Genomic_DNA"/>
</dbReference>
<evidence type="ECO:0000259" key="2">
    <source>
        <dbReference type="Pfam" id="PF13229"/>
    </source>
</evidence>
<evidence type="ECO:0000256" key="1">
    <source>
        <dbReference type="SAM" id="SignalP"/>
    </source>
</evidence>
<gene>
    <name evidence="3" type="ORF">ACFOUT_18590</name>
</gene>
<organism evidence="3 4">
    <name type="scientific">Euzebyella saccharophila</name>
    <dbReference type="NCBI Taxonomy" id="679664"/>
    <lineage>
        <taxon>Bacteria</taxon>
        <taxon>Pseudomonadati</taxon>
        <taxon>Bacteroidota</taxon>
        <taxon>Flavobacteriia</taxon>
        <taxon>Flavobacteriales</taxon>
        <taxon>Flavobacteriaceae</taxon>
        <taxon>Euzebyella</taxon>
    </lineage>
</organism>
<proteinExistence type="predicted"/>
<keyword evidence="1" id="KW-0732">Signal</keyword>
<dbReference type="InterPro" id="IPR012334">
    <property type="entry name" value="Pectin_lyas_fold"/>
</dbReference>
<dbReference type="InterPro" id="IPR006626">
    <property type="entry name" value="PbH1"/>
</dbReference>
<protein>
    <submittedName>
        <fullName evidence="3">Right-handed parallel beta-helix repeat-containing protein</fullName>
    </submittedName>
</protein>
<dbReference type="SMART" id="SM00710">
    <property type="entry name" value="PbH1"/>
    <property type="match status" value="5"/>
</dbReference>
<sequence length="416" mass="46557">MKKNFLISLTLILSLTLNAQKINISNFGFSADDSSEFINQAIESNFDTIVFTKQKSDWISLPIKLTDVSNKVIIFEDGVKLCAKEGEFLGKNDALISIQNSRDIELYGINAELVMNKEEYQDGEWRHCISIKSSNNILIKGLTLRDSGGDGIYISGSKNGKYSQNILIDSIISNNNKRQGLSIISGKNVLVKNSSFLNTKGTLPGAGLDIEPNSSSDILDNIVFKNCLFRNNDHSGISIALQKLDNTSKPVDISFFECVIENNHSFENKYVASEIVFHAKKNNPVKGTVLLEDCLIKNSKWGICYSRKTSDSYRVIFRNCVASNICQDESYPVIYLEVPDYYTGEYTLGGFVFENLVISYETNVPYFVVRGSKMGTLKSVSDVHGKIILDNVSKVGEKYISYSREKNEDFNLDVIK</sequence>
<dbReference type="InterPro" id="IPR011050">
    <property type="entry name" value="Pectin_lyase_fold/virulence"/>
</dbReference>
<feature type="chain" id="PRO_5046438262" evidence="1">
    <location>
        <begin position="20"/>
        <end position="416"/>
    </location>
</feature>
<name>A0ABV8JTF0_9FLAO</name>
<feature type="domain" description="Right handed beta helix" evidence="2">
    <location>
        <begin position="125"/>
        <end position="263"/>
    </location>
</feature>
<dbReference type="Gene3D" id="2.160.20.10">
    <property type="entry name" value="Single-stranded right-handed beta-helix, Pectin lyase-like"/>
    <property type="match status" value="1"/>
</dbReference>
<dbReference type="SUPFAM" id="SSF51126">
    <property type="entry name" value="Pectin lyase-like"/>
    <property type="match status" value="1"/>
</dbReference>